<dbReference type="InterPro" id="IPR019606">
    <property type="entry name" value="GerMN"/>
</dbReference>
<feature type="chain" id="PRO_5045421590" evidence="1">
    <location>
        <begin position="20"/>
        <end position="190"/>
    </location>
</feature>
<dbReference type="RefSeq" id="WP_167926123.1">
    <property type="nucleotide sequence ID" value="NZ_JAATVY010000010.1"/>
</dbReference>
<evidence type="ECO:0000313" key="3">
    <source>
        <dbReference type="EMBL" id="NJC71212.1"/>
    </source>
</evidence>
<protein>
    <submittedName>
        <fullName evidence="3">GerMN domain-containing protein</fullName>
    </submittedName>
</protein>
<feature type="signal peptide" evidence="1">
    <location>
        <begin position="1"/>
        <end position="19"/>
    </location>
</feature>
<accession>A0ABX0XZ86</accession>
<dbReference type="Pfam" id="PF10646">
    <property type="entry name" value="Germane"/>
    <property type="match status" value="1"/>
</dbReference>
<name>A0ABX0XZ86_9ACTN</name>
<dbReference type="Proteomes" id="UP000722989">
    <property type="component" value="Unassembled WGS sequence"/>
</dbReference>
<dbReference type="EMBL" id="JAATVY010000010">
    <property type="protein sequence ID" value="NJC71212.1"/>
    <property type="molecule type" value="Genomic_DNA"/>
</dbReference>
<sequence length="190" mass="19042">MSRLARTVLVATLAAAALAGCGVPAERSAREISPPPGPYQAVVSSAPAAAPGAVSEKLYLVKGDKLVAVSRQVRVQPSVDAQVRDLLAGPTDSERDAGMTSALAGANVISGIHLASGAAVVEIGPALQGAGRNDEVLAFAQVVCTLASRPDVNGVAFTRDGHRIGIPRADGSLTQGPLAVSDYVSLIAGG</sequence>
<evidence type="ECO:0000256" key="1">
    <source>
        <dbReference type="SAM" id="SignalP"/>
    </source>
</evidence>
<keyword evidence="4" id="KW-1185">Reference proteome</keyword>
<dbReference type="PROSITE" id="PS51257">
    <property type="entry name" value="PROKAR_LIPOPROTEIN"/>
    <property type="match status" value="1"/>
</dbReference>
<keyword evidence="1" id="KW-0732">Signal</keyword>
<proteinExistence type="predicted"/>
<organism evidence="3 4">
    <name type="scientific">Planosporangium thailandense</name>
    <dbReference type="NCBI Taxonomy" id="765197"/>
    <lineage>
        <taxon>Bacteria</taxon>
        <taxon>Bacillati</taxon>
        <taxon>Actinomycetota</taxon>
        <taxon>Actinomycetes</taxon>
        <taxon>Micromonosporales</taxon>
        <taxon>Micromonosporaceae</taxon>
        <taxon>Planosporangium</taxon>
    </lineage>
</organism>
<feature type="domain" description="GerMN" evidence="2">
    <location>
        <begin position="79"/>
        <end position="168"/>
    </location>
</feature>
<gene>
    <name evidence="3" type="ORF">HC031_16045</name>
</gene>
<evidence type="ECO:0000313" key="4">
    <source>
        <dbReference type="Proteomes" id="UP000722989"/>
    </source>
</evidence>
<reference evidence="3 4" key="1">
    <citation type="submission" date="2020-03" db="EMBL/GenBank/DDBJ databases">
        <title>WGS of the type strain of Planosporangium spp.</title>
        <authorList>
            <person name="Thawai C."/>
        </authorList>
    </citation>
    <scope>NUCLEOTIDE SEQUENCE [LARGE SCALE GENOMIC DNA]</scope>
    <source>
        <strain evidence="3 4">TBRC 5610</strain>
    </source>
</reference>
<evidence type="ECO:0000259" key="2">
    <source>
        <dbReference type="SMART" id="SM00909"/>
    </source>
</evidence>
<dbReference type="SMART" id="SM00909">
    <property type="entry name" value="Germane"/>
    <property type="match status" value="1"/>
</dbReference>
<comment type="caution">
    <text evidence="3">The sequence shown here is derived from an EMBL/GenBank/DDBJ whole genome shotgun (WGS) entry which is preliminary data.</text>
</comment>